<evidence type="ECO:0000313" key="2">
    <source>
        <dbReference type="Proteomes" id="UP000707356"/>
    </source>
</evidence>
<sequence length="125" mass="14392">MSAFNQAFVQQITNEAHAYYKQYDESQLIELLAEEWVRIEGESVPIRSDDNPGVQIVRRIIRRLTTNALIVTATVSSLTSDVLTYMHNSGYDLEKYRIPISIMVSITVNSILENWKDDQENDPKK</sequence>
<accession>A0A951PBE4</accession>
<evidence type="ECO:0000313" key="1">
    <source>
        <dbReference type="EMBL" id="MBW4466436.1"/>
    </source>
</evidence>
<reference evidence="1" key="2">
    <citation type="journal article" date="2022" name="Microbiol. Resour. Announc.">
        <title>Metagenome Sequencing to Explore Phylogenomics of Terrestrial Cyanobacteria.</title>
        <authorList>
            <person name="Ward R.D."/>
            <person name="Stajich J.E."/>
            <person name="Johansen J.R."/>
            <person name="Huntemann M."/>
            <person name="Clum A."/>
            <person name="Foster B."/>
            <person name="Foster B."/>
            <person name="Roux S."/>
            <person name="Palaniappan K."/>
            <person name="Varghese N."/>
            <person name="Mukherjee S."/>
            <person name="Reddy T.B.K."/>
            <person name="Daum C."/>
            <person name="Copeland A."/>
            <person name="Chen I.A."/>
            <person name="Ivanova N.N."/>
            <person name="Kyrpides N.C."/>
            <person name="Shapiro N."/>
            <person name="Eloe-Fadrosh E.A."/>
            <person name="Pietrasiak N."/>
        </authorList>
    </citation>
    <scope>NUCLEOTIDE SEQUENCE</scope>
    <source>
        <strain evidence="1">GSE-TBD4-15B</strain>
    </source>
</reference>
<comment type="caution">
    <text evidence="1">The sequence shown here is derived from an EMBL/GenBank/DDBJ whole genome shotgun (WGS) entry which is preliminary data.</text>
</comment>
<reference evidence="1" key="1">
    <citation type="submission" date="2021-05" db="EMBL/GenBank/DDBJ databases">
        <authorList>
            <person name="Pietrasiak N."/>
            <person name="Ward R."/>
            <person name="Stajich J.E."/>
            <person name="Kurbessoian T."/>
        </authorList>
    </citation>
    <scope>NUCLEOTIDE SEQUENCE</scope>
    <source>
        <strain evidence="1">GSE-TBD4-15B</strain>
    </source>
</reference>
<organism evidence="1 2">
    <name type="scientific">Pegethrix bostrychoides GSE-TBD4-15B</name>
    <dbReference type="NCBI Taxonomy" id="2839662"/>
    <lineage>
        <taxon>Bacteria</taxon>
        <taxon>Bacillati</taxon>
        <taxon>Cyanobacteriota</taxon>
        <taxon>Cyanophyceae</taxon>
        <taxon>Oculatellales</taxon>
        <taxon>Oculatellaceae</taxon>
        <taxon>Pegethrix</taxon>
    </lineage>
</organism>
<dbReference type="EMBL" id="JAHHHV010000068">
    <property type="protein sequence ID" value="MBW4466436.1"/>
    <property type="molecule type" value="Genomic_DNA"/>
</dbReference>
<dbReference type="Proteomes" id="UP000707356">
    <property type="component" value="Unassembled WGS sequence"/>
</dbReference>
<name>A0A951PBE4_9CYAN</name>
<proteinExistence type="predicted"/>
<protein>
    <submittedName>
        <fullName evidence="1">Uncharacterized protein</fullName>
    </submittedName>
</protein>
<gene>
    <name evidence="1" type="ORF">KME07_13510</name>
</gene>
<dbReference type="AlphaFoldDB" id="A0A951PBE4"/>